<dbReference type="GO" id="GO:0004674">
    <property type="term" value="F:protein serine/threonine kinase activity"/>
    <property type="evidence" value="ECO:0007669"/>
    <property type="project" value="UniProtKB-KW"/>
</dbReference>
<evidence type="ECO:0000256" key="7">
    <source>
        <dbReference type="ARBA" id="ARBA00022840"/>
    </source>
</evidence>
<evidence type="ECO:0000256" key="1">
    <source>
        <dbReference type="ARBA" id="ARBA00009903"/>
    </source>
</evidence>
<keyword evidence="7" id="KW-0067">ATP-binding</keyword>
<dbReference type="InterPro" id="IPR002591">
    <property type="entry name" value="Phosphodiest/P_Trfase"/>
</dbReference>
<dbReference type="Gene3D" id="3.40.720.10">
    <property type="entry name" value="Alkaline Phosphatase, subunit A"/>
    <property type="match status" value="1"/>
</dbReference>
<reference evidence="12" key="1">
    <citation type="submission" date="2025-08" db="UniProtKB">
        <authorList>
            <consortium name="RefSeq"/>
        </authorList>
    </citation>
    <scope>IDENTIFICATION</scope>
</reference>
<accession>A0A3Q0ING8</accession>
<evidence type="ECO:0000256" key="5">
    <source>
        <dbReference type="ARBA" id="ARBA00022741"/>
    </source>
</evidence>
<dbReference type="STRING" id="121845.A0A3Q0ING8"/>
<dbReference type="AlphaFoldDB" id="A0A3Q0ING8"/>
<evidence type="ECO:0000256" key="3">
    <source>
        <dbReference type="ARBA" id="ARBA00022527"/>
    </source>
</evidence>
<keyword evidence="3" id="KW-0723">Serine/threonine-protein kinase</keyword>
<keyword evidence="6" id="KW-0418">Kinase</keyword>
<dbReference type="InterPro" id="IPR000719">
    <property type="entry name" value="Prot_kinase_dom"/>
</dbReference>
<organism evidence="11 12">
    <name type="scientific">Diaphorina citri</name>
    <name type="common">Asian citrus psyllid</name>
    <dbReference type="NCBI Taxonomy" id="121845"/>
    <lineage>
        <taxon>Eukaryota</taxon>
        <taxon>Metazoa</taxon>
        <taxon>Ecdysozoa</taxon>
        <taxon>Arthropoda</taxon>
        <taxon>Hexapoda</taxon>
        <taxon>Insecta</taxon>
        <taxon>Pterygota</taxon>
        <taxon>Neoptera</taxon>
        <taxon>Paraneoptera</taxon>
        <taxon>Hemiptera</taxon>
        <taxon>Sternorrhyncha</taxon>
        <taxon>Psylloidea</taxon>
        <taxon>Psyllidae</taxon>
        <taxon>Diaphorininae</taxon>
        <taxon>Diaphorina</taxon>
    </lineage>
</organism>
<comment type="catalytic activity">
    <reaction evidence="9">
        <text>L-seryl-[protein] + ATP = O-phospho-L-seryl-[protein] + ADP + H(+)</text>
        <dbReference type="Rhea" id="RHEA:17989"/>
        <dbReference type="Rhea" id="RHEA-COMP:9863"/>
        <dbReference type="Rhea" id="RHEA-COMP:11604"/>
        <dbReference type="ChEBI" id="CHEBI:15378"/>
        <dbReference type="ChEBI" id="CHEBI:29999"/>
        <dbReference type="ChEBI" id="CHEBI:30616"/>
        <dbReference type="ChEBI" id="CHEBI:83421"/>
        <dbReference type="ChEBI" id="CHEBI:456216"/>
        <dbReference type="EC" id="2.7.11.1"/>
    </reaction>
</comment>
<dbReference type="PaxDb" id="121845-A0A3Q0ING8"/>
<protein>
    <recommendedName>
        <fullName evidence="2">non-specific serine/threonine protein kinase</fullName>
        <ecNumber evidence="2">2.7.11.1</ecNumber>
    </recommendedName>
</protein>
<dbReference type="InterPro" id="IPR008271">
    <property type="entry name" value="Ser/Thr_kinase_AS"/>
</dbReference>
<dbReference type="GeneID" id="103507038"/>
<dbReference type="PANTHER" id="PTHR23071">
    <property type="entry name" value="PHOSPHATIDYLINOSITOL GLYCAN"/>
    <property type="match status" value="1"/>
</dbReference>
<feature type="domain" description="Protein kinase" evidence="10">
    <location>
        <begin position="43"/>
        <end position="352"/>
    </location>
</feature>
<dbReference type="SMART" id="SM00220">
    <property type="entry name" value="S_TKc"/>
    <property type="match status" value="1"/>
</dbReference>
<keyword evidence="11" id="KW-1185">Reference proteome</keyword>
<dbReference type="SUPFAM" id="SSF53649">
    <property type="entry name" value="Alkaline phosphatase-like"/>
    <property type="match status" value="1"/>
</dbReference>
<dbReference type="FunFam" id="3.30.200.20:FF:000550">
    <property type="entry name" value="Serine/threonine-protein kinase greatwall"/>
    <property type="match status" value="1"/>
</dbReference>
<name>A0A3Q0ING8_DIACI</name>
<dbReference type="PROSITE" id="PS00108">
    <property type="entry name" value="PROTEIN_KINASE_ST"/>
    <property type="match status" value="1"/>
</dbReference>
<dbReference type="KEGG" id="dci:103507038"/>
<dbReference type="InterPro" id="IPR039524">
    <property type="entry name" value="PIGO/GPI13"/>
</dbReference>
<dbReference type="GO" id="GO:0005524">
    <property type="term" value="F:ATP binding"/>
    <property type="evidence" value="ECO:0007669"/>
    <property type="project" value="UniProtKB-KW"/>
</dbReference>
<dbReference type="InterPro" id="IPR011009">
    <property type="entry name" value="Kinase-like_dom_sf"/>
</dbReference>
<dbReference type="Pfam" id="PF00069">
    <property type="entry name" value="Pkinase"/>
    <property type="match status" value="1"/>
</dbReference>
<comment type="catalytic activity">
    <reaction evidence="8">
        <text>L-threonyl-[protein] + ATP = O-phospho-L-threonyl-[protein] + ADP + H(+)</text>
        <dbReference type="Rhea" id="RHEA:46608"/>
        <dbReference type="Rhea" id="RHEA-COMP:11060"/>
        <dbReference type="Rhea" id="RHEA-COMP:11605"/>
        <dbReference type="ChEBI" id="CHEBI:15378"/>
        <dbReference type="ChEBI" id="CHEBI:30013"/>
        <dbReference type="ChEBI" id="CHEBI:30616"/>
        <dbReference type="ChEBI" id="CHEBI:61977"/>
        <dbReference type="ChEBI" id="CHEBI:456216"/>
        <dbReference type="EC" id="2.7.11.1"/>
    </reaction>
</comment>
<dbReference type="PROSITE" id="PS50011">
    <property type="entry name" value="PROTEIN_KINASE_DOM"/>
    <property type="match status" value="1"/>
</dbReference>
<evidence type="ECO:0000256" key="6">
    <source>
        <dbReference type="ARBA" id="ARBA00022777"/>
    </source>
</evidence>
<dbReference type="Gene3D" id="1.10.510.10">
    <property type="entry name" value="Transferase(Phosphotransferase) domain 1"/>
    <property type="match status" value="1"/>
</dbReference>
<dbReference type="GO" id="GO:0005789">
    <property type="term" value="C:endoplasmic reticulum membrane"/>
    <property type="evidence" value="ECO:0007669"/>
    <property type="project" value="TreeGrafter"/>
</dbReference>
<dbReference type="Pfam" id="PF01663">
    <property type="entry name" value="Phosphodiest"/>
    <property type="match status" value="1"/>
</dbReference>
<evidence type="ECO:0000256" key="8">
    <source>
        <dbReference type="ARBA" id="ARBA00047899"/>
    </source>
</evidence>
<dbReference type="SUPFAM" id="SSF56112">
    <property type="entry name" value="Protein kinase-like (PK-like)"/>
    <property type="match status" value="1"/>
</dbReference>
<dbReference type="EC" id="2.7.11.1" evidence="2"/>
<evidence type="ECO:0000313" key="12">
    <source>
        <dbReference type="RefSeq" id="XP_026677782.1"/>
    </source>
</evidence>
<proteinExistence type="inferred from homology"/>
<dbReference type="RefSeq" id="XP_026677782.1">
    <property type="nucleotide sequence ID" value="XM_026821981.1"/>
</dbReference>
<keyword evidence="5" id="KW-0547">Nucleotide-binding</keyword>
<evidence type="ECO:0000256" key="9">
    <source>
        <dbReference type="ARBA" id="ARBA00048679"/>
    </source>
</evidence>
<dbReference type="FunFam" id="1.10.510.10:FF:000604">
    <property type="entry name" value="AGC protein kinase"/>
    <property type="match status" value="1"/>
</dbReference>
<evidence type="ECO:0000313" key="11">
    <source>
        <dbReference type="Proteomes" id="UP000079169"/>
    </source>
</evidence>
<evidence type="ECO:0000256" key="4">
    <source>
        <dbReference type="ARBA" id="ARBA00022679"/>
    </source>
</evidence>
<dbReference type="PANTHER" id="PTHR23071:SF1">
    <property type="entry name" value="GPI ETHANOLAMINE PHOSPHATE TRANSFERASE 3"/>
    <property type="match status" value="1"/>
</dbReference>
<dbReference type="GO" id="GO:0051377">
    <property type="term" value="F:mannose-ethanolamine phosphotransferase activity"/>
    <property type="evidence" value="ECO:0007669"/>
    <property type="project" value="TreeGrafter"/>
</dbReference>
<evidence type="ECO:0000259" key="10">
    <source>
        <dbReference type="PROSITE" id="PS50011"/>
    </source>
</evidence>
<keyword evidence="4" id="KW-0808">Transferase</keyword>
<dbReference type="Proteomes" id="UP000079169">
    <property type="component" value="Unplaced"/>
</dbReference>
<dbReference type="Gene3D" id="3.30.200.20">
    <property type="entry name" value="Phosphorylase Kinase, domain 1"/>
    <property type="match status" value="1"/>
</dbReference>
<dbReference type="InterPro" id="IPR017850">
    <property type="entry name" value="Alkaline_phosphatase_core_sf"/>
</dbReference>
<comment type="similarity">
    <text evidence="1">Belongs to the protein kinase superfamily. AGC Ser/Thr protein kinase family.</text>
</comment>
<gene>
    <name evidence="12" type="primary">LOC103507038</name>
</gene>
<dbReference type="GO" id="GO:0006506">
    <property type="term" value="P:GPI anchor biosynthetic process"/>
    <property type="evidence" value="ECO:0007669"/>
    <property type="project" value="InterPro"/>
</dbReference>
<evidence type="ECO:0000256" key="2">
    <source>
        <dbReference type="ARBA" id="ARBA00012513"/>
    </source>
</evidence>
<sequence>MDSSGLFSGADKENILEITNKASENSLCDVSKSCLKAPEISDFEIVKAISRGAFGKVFLGYKKTNKDQLYAIKVMKKDEMINKNMVSQVLRERNALALTHSPFCVQLFYSLQTSSCVFLVMEYMIGGDVKSLIAANGALPEDMAAFYAAEVVLALQYLHSHGIIHRDLKPDNMLISAQGHIKLTDFGLSRVTFHRDLEISDLVNGTPNAFNIRTPGQLLSLTSHLVFGSADKTNSYMDSTLSTTHGNGSFVCCSNLNSHTASGMDVDSPSALYSKLSTMDCMSPPNAHNLSGVSPFLAMDRSPPDNSELEWPEDEEALNPSTEETILALLKSDPIVFMGDDTWSSLYPNRFLRHYDFPSFNTWDLDTVDRGVRKHLIPEVEKSDWDVLIAHFLGVDHCGHRYGPYHLEMKRKLLEINQTISDIMEYVDKDTVLFVIGDHGMTTTGDHGGDSESELNSALFIYSGSPCDIMEYVDKDTVLFVIGDHGMTTTGDHGGDSEILRQ</sequence>